<evidence type="ECO:0000313" key="1">
    <source>
        <dbReference type="EMBL" id="EFV80360.1"/>
    </source>
</evidence>
<name>A0ABP2KHP9_NEIMU</name>
<evidence type="ECO:0000313" key="2">
    <source>
        <dbReference type="Proteomes" id="UP000003612"/>
    </source>
</evidence>
<protein>
    <submittedName>
        <fullName evidence="1">Uncharacterized protein</fullName>
    </submittedName>
</protein>
<keyword evidence="2" id="KW-1185">Reference proteome</keyword>
<reference evidence="1 2" key="1">
    <citation type="submission" date="2010-12" db="EMBL/GenBank/DDBJ databases">
        <title>The Genome Sequence of Neisseria mucosa strain C102.</title>
        <authorList>
            <consortium name="The Broad Institute Genome Sequencing Platform"/>
            <person name="Earl A."/>
            <person name="Ward D."/>
            <person name="Feldgarden M."/>
            <person name="Gevers D."/>
            <person name="Sibley C.D."/>
            <person name="Field T.R."/>
            <person name="Grinwis M."/>
            <person name="Eshaghurshan C.S."/>
            <person name="Surette M."/>
            <person name="Young S.K."/>
            <person name="Zeng Q."/>
            <person name="Gargeya S."/>
            <person name="Fitzgerald M."/>
            <person name="Haas B."/>
            <person name="Abouelleil A."/>
            <person name="Alvarado L."/>
            <person name="Arachchi H.M."/>
            <person name="Berlin A."/>
            <person name="Brown A."/>
            <person name="Chapman S.B."/>
            <person name="Chen Z."/>
            <person name="Dunbar C."/>
            <person name="Freedman E."/>
            <person name="Gearin G."/>
            <person name="Gellesch M."/>
            <person name="Goldberg J."/>
            <person name="Griggs A."/>
            <person name="Gujja S."/>
            <person name="Heilman E."/>
            <person name="Heiman D."/>
            <person name="Howarth C."/>
            <person name="Larson L."/>
            <person name="Lui A."/>
            <person name="MacDonald P.J.P."/>
            <person name="Mehta T."/>
            <person name="Montmayeur A."/>
            <person name="Murphy C."/>
            <person name="Neiman D."/>
            <person name="Pearson M."/>
            <person name="Priest M."/>
            <person name="Roberts A."/>
            <person name="Saif S."/>
            <person name="Shea T."/>
            <person name="Shenoy N."/>
            <person name="Sisk P."/>
            <person name="Stolte C."/>
            <person name="Sykes S."/>
            <person name="White J."/>
            <person name="Yandava C."/>
            <person name="Nusbaum C."/>
            <person name="Birren B."/>
        </authorList>
    </citation>
    <scope>NUCLEOTIDE SEQUENCE [LARGE SCALE GENOMIC DNA]</scope>
    <source>
        <strain evidence="1 2">C102</strain>
    </source>
</reference>
<gene>
    <name evidence="1" type="ORF">HMPREF0604_01175</name>
</gene>
<accession>A0ABP2KHP9</accession>
<organism evidence="1 2">
    <name type="scientific">Neisseria mucosa C102</name>
    <dbReference type="NCBI Taxonomy" id="435832"/>
    <lineage>
        <taxon>Bacteria</taxon>
        <taxon>Pseudomonadati</taxon>
        <taxon>Pseudomonadota</taxon>
        <taxon>Betaproteobacteria</taxon>
        <taxon>Neisseriales</taxon>
        <taxon>Neisseriaceae</taxon>
        <taxon>Neisseria</taxon>
    </lineage>
</organism>
<sequence length="81" mass="9635">METDFENKLGQDLFFYKMVEDKTIFWGKKNGKFEKVYYIESWPMNKQPEVCYPINKNICLQAEISNNSSFSNFNLGKCENE</sequence>
<proteinExistence type="predicted"/>
<dbReference type="EMBL" id="ACRG01000009">
    <property type="protein sequence ID" value="EFV80360.1"/>
    <property type="molecule type" value="Genomic_DNA"/>
</dbReference>
<dbReference type="Proteomes" id="UP000003612">
    <property type="component" value="Unassembled WGS sequence"/>
</dbReference>
<comment type="caution">
    <text evidence="1">The sequence shown here is derived from an EMBL/GenBank/DDBJ whole genome shotgun (WGS) entry which is preliminary data.</text>
</comment>